<evidence type="ECO:0000313" key="2">
    <source>
        <dbReference type="EMBL" id="KXZ65966.1"/>
    </source>
</evidence>
<gene>
    <name evidence="2" type="ORF">AVENLUH5627_02696</name>
</gene>
<dbReference type="Pfam" id="PF04383">
    <property type="entry name" value="KilA-N"/>
    <property type="match status" value="1"/>
</dbReference>
<accession>A0A150HLJ1</accession>
<dbReference type="SMART" id="SM01252">
    <property type="entry name" value="KilA-N"/>
    <property type="match status" value="1"/>
</dbReference>
<reference evidence="2 3" key="1">
    <citation type="journal article" date="2016" name="Sci. Rep.">
        <title>Genomic and phenotypic characterization of the species Acinetobacter venetianus.</title>
        <authorList>
            <person name="Fondi M."/>
            <person name="Maida I."/>
            <person name="Perrin E."/>
            <person name="Orlandini V."/>
            <person name="La Torre L."/>
            <person name="Bosi E."/>
            <person name="Negroni A."/>
            <person name="Zanaroli G."/>
            <person name="Fava F."/>
            <person name="Decorosi F."/>
            <person name="Giovannetti L."/>
            <person name="Viti C."/>
            <person name="Vaneechoutte M."/>
            <person name="Dijkshoorn L."/>
            <person name="Fani R."/>
        </authorList>
    </citation>
    <scope>NUCLEOTIDE SEQUENCE [LARGE SCALE GENOMIC DNA]</scope>
    <source>
        <strain evidence="2 3">LUH5627</strain>
    </source>
</reference>
<dbReference type="RefSeq" id="WP_227512940.1">
    <property type="nucleotide sequence ID" value="NZ_JRUE01000212.1"/>
</dbReference>
<dbReference type="AlphaFoldDB" id="A0A150HLJ1"/>
<comment type="caution">
    <text evidence="2">The sequence shown here is derived from an EMBL/GenBank/DDBJ whole genome shotgun (WGS) entry which is preliminary data.</text>
</comment>
<dbReference type="InterPro" id="IPR018004">
    <property type="entry name" value="KilA/APSES_HTH"/>
</dbReference>
<dbReference type="PATRIC" id="fig|52133.18.peg.2769"/>
<feature type="domain" description="KilA-N" evidence="1">
    <location>
        <begin position="10"/>
        <end position="121"/>
    </location>
</feature>
<dbReference type="InterPro" id="IPR017880">
    <property type="entry name" value="KilA_N"/>
</dbReference>
<dbReference type="Proteomes" id="UP000075680">
    <property type="component" value="Unassembled WGS sequence"/>
</dbReference>
<name>A0A150HLJ1_9GAMM</name>
<dbReference type="EMBL" id="JRUE01000212">
    <property type="protein sequence ID" value="KXZ65966.1"/>
    <property type="molecule type" value="Genomic_DNA"/>
</dbReference>
<evidence type="ECO:0000313" key="3">
    <source>
        <dbReference type="Proteomes" id="UP000075680"/>
    </source>
</evidence>
<sequence length="310" mass="35591">MTSLTQNFLNPNNKPFVIGDFTIRQDEEGRYCLNDLHKASGDLAKHKPANFLRNEQTQELIVEIDSFSNMRSSDSGSTNEKSCIHASNGVGTFGSKELVYAYAMWISPKFHLMVIRAYDSLVMEWLLNGKQTISPEQAGILYNIVHTRANGNKNLIVQMWSRLKNHFKYSASYRELRAVHFEDAKHYLEVMDLNAKNEKHECSDSLAQLDEFIKGLASRYPTLQNPIAHEIAQQISDKMQYQNTDDERLVYYVTVNKGKVIVMPQSVHHTSLNIVKLAEAFEPLLEFMTGHEIRHRANQLRKLTLKSLPM</sequence>
<proteinExistence type="predicted"/>
<dbReference type="PROSITE" id="PS51301">
    <property type="entry name" value="KILA_N"/>
    <property type="match status" value="1"/>
</dbReference>
<organism evidence="2 3">
    <name type="scientific">Acinetobacter venetianus</name>
    <dbReference type="NCBI Taxonomy" id="52133"/>
    <lineage>
        <taxon>Bacteria</taxon>
        <taxon>Pseudomonadati</taxon>
        <taxon>Pseudomonadota</taxon>
        <taxon>Gammaproteobacteria</taxon>
        <taxon>Moraxellales</taxon>
        <taxon>Moraxellaceae</taxon>
        <taxon>Acinetobacter</taxon>
    </lineage>
</organism>
<evidence type="ECO:0000259" key="1">
    <source>
        <dbReference type="PROSITE" id="PS51301"/>
    </source>
</evidence>
<protein>
    <submittedName>
        <fullName evidence="2">KilA-N domain protein</fullName>
    </submittedName>
</protein>